<accession>A0AAV9ZUR3</accession>
<organism evidence="2 3">
    <name type="scientific">Favolaschia claudopus</name>
    <dbReference type="NCBI Taxonomy" id="2862362"/>
    <lineage>
        <taxon>Eukaryota</taxon>
        <taxon>Fungi</taxon>
        <taxon>Dikarya</taxon>
        <taxon>Basidiomycota</taxon>
        <taxon>Agaricomycotina</taxon>
        <taxon>Agaricomycetes</taxon>
        <taxon>Agaricomycetidae</taxon>
        <taxon>Agaricales</taxon>
        <taxon>Marasmiineae</taxon>
        <taxon>Mycenaceae</taxon>
        <taxon>Favolaschia</taxon>
    </lineage>
</organism>
<feature type="region of interest" description="Disordered" evidence="1">
    <location>
        <begin position="150"/>
        <end position="273"/>
    </location>
</feature>
<dbReference type="Proteomes" id="UP001362999">
    <property type="component" value="Unassembled WGS sequence"/>
</dbReference>
<sequence length="362" mass="38830">MELDRQAVNDILSYRPSNPRQVGGRCRPYFYPEKGHENTNDVDHDPNVRYYVVGLAHCGGGVFTCPVRANREVHNYAGHVKKAVNTWREVESAWGEMHDTHHAGGCPEFTLPPDISAPTPVYFNNSIRTAAASYLPLVSPTVCSPPPCPSTFTPWPSDDAPPPQSAPRDGFGGLIPGAARAPPSPSMPRARPPVTPQPGTQVALGSPFSPCVPSSVSPSPLRPPRAPASFPILSPLAPQAPTPPPPTALYSSPRTSSPLSRVSDVLTASPTSSPRTLSAIDLDEDDEYAAEFAVDDGAYAPRVMWAVKGIRHSSWDDPRNAIAAAQANGMGQMFTLMSSMDELELENMHSWGAVARRALGSR</sequence>
<feature type="compositionally biased region" description="Pro residues" evidence="1">
    <location>
        <begin position="182"/>
        <end position="196"/>
    </location>
</feature>
<keyword evidence="3" id="KW-1185">Reference proteome</keyword>
<dbReference type="AlphaFoldDB" id="A0AAV9ZUR3"/>
<protein>
    <submittedName>
        <fullName evidence="2">Uncharacterized protein</fullName>
    </submittedName>
</protein>
<comment type="caution">
    <text evidence="2">The sequence shown here is derived from an EMBL/GenBank/DDBJ whole genome shotgun (WGS) entry which is preliminary data.</text>
</comment>
<feature type="compositionally biased region" description="Low complexity" evidence="1">
    <location>
        <begin position="206"/>
        <end position="219"/>
    </location>
</feature>
<feature type="compositionally biased region" description="Low complexity" evidence="1">
    <location>
        <begin position="227"/>
        <end position="237"/>
    </location>
</feature>
<name>A0AAV9ZUR3_9AGAR</name>
<evidence type="ECO:0000313" key="2">
    <source>
        <dbReference type="EMBL" id="KAK6992527.1"/>
    </source>
</evidence>
<feature type="compositionally biased region" description="Polar residues" evidence="1">
    <location>
        <begin position="254"/>
        <end position="273"/>
    </location>
</feature>
<gene>
    <name evidence="2" type="ORF">R3P38DRAFT_3225596</name>
</gene>
<reference evidence="2 3" key="1">
    <citation type="journal article" date="2024" name="J Genomics">
        <title>Draft genome sequencing and assembly of Favolaschia claudopus CIRM-BRFM 2984 isolated from oak limbs.</title>
        <authorList>
            <person name="Navarro D."/>
            <person name="Drula E."/>
            <person name="Chaduli D."/>
            <person name="Cazenave R."/>
            <person name="Ahrendt S."/>
            <person name="Wang J."/>
            <person name="Lipzen A."/>
            <person name="Daum C."/>
            <person name="Barry K."/>
            <person name="Grigoriev I.V."/>
            <person name="Favel A."/>
            <person name="Rosso M.N."/>
            <person name="Martin F."/>
        </authorList>
    </citation>
    <scope>NUCLEOTIDE SEQUENCE [LARGE SCALE GENOMIC DNA]</scope>
    <source>
        <strain evidence="2 3">CIRM-BRFM 2984</strain>
    </source>
</reference>
<evidence type="ECO:0000256" key="1">
    <source>
        <dbReference type="SAM" id="MobiDB-lite"/>
    </source>
</evidence>
<dbReference type="EMBL" id="JAWWNJ010000109">
    <property type="protein sequence ID" value="KAK6992527.1"/>
    <property type="molecule type" value="Genomic_DNA"/>
</dbReference>
<proteinExistence type="predicted"/>
<feature type="compositionally biased region" description="Pro residues" evidence="1">
    <location>
        <begin position="238"/>
        <end position="247"/>
    </location>
</feature>
<evidence type="ECO:0000313" key="3">
    <source>
        <dbReference type="Proteomes" id="UP001362999"/>
    </source>
</evidence>